<keyword evidence="3" id="KW-1185">Reference proteome</keyword>
<proteinExistence type="predicted"/>
<organism evidence="2 3">
    <name type="scientific">Jatropha curcas</name>
    <name type="common">Barbados nut</name>
    <dbReference type="NCBI Taxonomy" id="180498"/>
    <lineage>
        <taxon>Eukaryota</taxon>
        <taxon>Viridiplantae</taxon>
        <taxon>Streptophyta</taxon>
        <taxon>Embryophyta</taxon>
        <taxon>Tracheophyta</taxon>
        <taxon>Spermatophyta</taxon>
        <taxon>Magnoliopsida</taxon>
        <taxon>eudicotyledons</taxon>
        <taxon>Gunneridae</taxon>
        <taxon>Pentapetalae</taxon>
        <taxon>rosids</taxon>
        <taxon>fabids</taxon>
        <taxon>Malpighiales</taxon>
        <taxon>Euphorbiaceae</taxon>
        <taxon>Crotonoideae</taxon>
        <taxon>Jatropheae</taxon>
        <taxon>Jatropha</taxon>
    </lineage>
</organism>
<feature type="region of interest" description="Disordered" evidence="1">
    <location>
        <begin position="1"/>
        <end position="91"/>
    </location>
</feature>
<dbReference type="EMBL" id="KK914254">
    <property type="protein sequence ID" value="KDP44324.1"/>
    <property type="molecule type" value="Genomic_DNA"/>
</dbReference>
<accession>A0A067LJ87</accession>
<reference evidence="2 3" key="1">
    <citation type="journal article" date="2014" name="PLoS ONE">
        <title>Global Analysis of Gene Expression Profiles in Physic Nut (Jatropha curcas L.) Seedlings Exposed to Salt Stress.</title>
        <authorList>
            <person name="Zhang L."/>
            <person name="Zhang C."/>
            <person name="Wu P."/>
            <person name="Chen Y."/>
            <person name="Li M."/>
            <person name="Jiang H."/>
            <person name="Wu G."/>
        </authorList>
    </citation>
    <scope>NUCLEOTIDE SEQUENCE [LARGE SCALE GENOMIC DNA]</scope>
    <source>
        <strain evidence="3">cv. GZQX0401</strain>
        <tissue evidence="2">Young leaves</tissue>
    </source>
</reference>
<evidence type="ECO:0000313" key="3">
    <source>
        <dbReference type="Proteomes" id="UP000027138"/>
    </source>
</evidence>
<sequence>MAGKRESTASSGAASSKKPKGNNAEDEPFPEEVDQVDEVGDKLGSAVGSHPEGKFMGIEENGGGSDAKSPSDDKLSNKESEYGGDSEEYRPRARFIGDPFLMKRPEDYGLIYM</sequence>
<dbReference type="Proteomes" id="UP000027138">
    <property type="component" value="Unassembled WGS sequence"/>
</dbReference>
<feature type="compositionally biased region" description="Basic and acidic residues" evidence="1">
    <location>
        <begin position="69"/>
        <end position="91"/>
    </location>
</feature>
<dbReference type="AlphaFoldDB" id="A0A067LJ87"/>
<evidence type="ECO:0000313" key="2">
    <source>
        <dbReference type="EMBL" id="KDP44324.1"/>
    </source>
</evidence>
<feature type="compositionally biased region" description="Acidic residues" evidence="1">
    <location>
        <begin position="24"/>
        <end position="38"/>
    </location>
</feature>
<name>A0A067LJ87_JATCU</name>
<protein>
    <submittedName>
        <fullName evidence="2">Uncharacterized protein</fullName>
    </submittedName>
</protein>
<evidence type="ECO:0000256" key="1">
    <source>
        <dbReference type="SAM" id="MobiDB-lite"/>
    </source>
</evidence>
<gene>
    <name evidence="2" type="ORF">JCGZ_19191</name>
</gene>